<organism evidence="1 2">
    <name type="scientific">Cirrhinus molitorella</name>
    <name type="common">mud carp</name>
    <dbReference type="NCBI Taxonomy" id="172907"/>
    <lineage>
        <taxon>Eukaryota</taxon>
        <taxon>Metazoa</taxon>
        <taxon>Chordata</taxon>
        <taxon>Craniata</taxon>
        <taxon>Vertebrata</taxon>
        <taxon>Euteleostomi</taxon>
        <taxon>Actinopterygii</taxon>
        <taxon>Neopterygii</taxon>
        <taxon>Teleostei</taxon>
        <taxon>Ostariophysi</taxon>
        <taxon>Cypriniformes</taxon>
        <taxon>Cyprinidae</taxon>
        <taxon>Labeoninae</taxon>
        <taxon>Labeonini</taxon>
        <taxon>Cirrhinus</taxon>
    </lineage>
</organism>
<proteinExistence type="predicted"/>
<protein>
    <submittedName>
        <fullName evidence="1">Uncharacterized protein</fullName>
    </submittedName>
</protein>
<reference evidence="1 2" key="1">
    <citation type="submission" date="2023-09" db="EMBL/GenBank/DDBJ databases">
        <authorList>
            <person name="Wang M."/>
        </authorList>
    </citation>
    <scope>NUCLEOTIDE SEQUENCE [LARGE SCALE GENOMIC DNA]</scope>
    <source>
        <strain evidence="1">GT-2023</strain>
        <tissue evidence="1">Liver</tissue>
    </source>
</reference>
<accession>A0ABR3MLI3</accession>
<dbReference type="Proteomes" id="UP001558613">
    <property type="component" value="Unassembled WGS sequence"/>
</dbReference>
<dbReference type="EMBL" id="JAYMGO010000011">
    <property type="protein sequence ID" value="KAL1265490.1"/>
    <property type="molecule type" value="Genomic_DNA"/>
</dbReference>
<comment type="caution">
    <text evidence="1">The sequence shown here is derived from an EMBL/GenBank/DDBJ whole genome shotgun (WGS) entry which is preliminary data.</text>
</comment>
<gene>
    <name evidence="1" type="ORF">QQF64_003517</name>
</gene>
<keyword evidence="2" id="KW-1185">Reference proteome</keyword>
<sequence length="71" mass="8100">MENLRRRVSLISNPPEFQPKTSSAVRRRFSGTLLLPPLARRHSTFDGKKLNDLEALYKTALACEDAQKETE</sequence>
<evidence type="ECO:0000313" key="1">
    <source>
        <dbReference type="EMBL" id="KAL1265490.1"/>
    </source>
</evidence>
<name>A0ABR3MLI3_9TELE</name>
<evidence type="ECO:0000313" key="2">
    <source>
        <dbReference type="Proteomes" id="UP001558613"/>
    </source>
</evidence>